<dbReference type="CDD" id="cd00299">
    <property type="entry name" value="GST_C_family"/>
    <property type="match status" value="1"/>
</dbReference>
<dbReference type="SUPFAM" id="SSF53335">
    <property type="entry name" value="S-adenosyl-L-methionine-dependent methyltransferases"/>
    <property type="match status" value="1"/>
</dbReference>
<dbReference type="PANTHER" id="PTHR13369">
    <property type="match status" value="1"/>
</dbReference>
<dbReference type="InterPro" id="IPR036282">
    <property type="entry name" value="Glutathione-S-Trfase_C_sf"/>
</dbReference>
<dbReference type="GO" id="GO:0005737">
    <property type="term" value="C:cytoplasm"/>
    <property type="evidence" value="ECO:0007669"/>
    <property type="project" value="TreeGrafter"/>
</dbReference>
<organism evidence="3 4">
    <name type="scientific">Cotesia glomerata</name>
    <name type="common">Lepidopteran parasitic wasp</name>
    <name type="synonym">Apanteles glomeratus</name>
    <dbReference type="NCBI Taxonomy" id="32391"/>
    <lineage>
        <taxon>Eukaryota</taxon>
        <taxon>Metazoa</taxon>
        <taxon>Ecdysozoa</taxon>
        <taxon>Arthropoda</taxon>
        <taxon>Hexapoda</taxon>
        <taxon>Insecta</taxon>
        <taxon>Pterygota</taxon>
        <taxon>Neoptera</taxon>
        <taxon>Endopterygota</taxon>
        <taxon>Hymenoptera</taxon>
        <taxon>Apocrita</taxon>
        <taxon>Ichneumonoidea</taxon>
        <taxon>Braconidae</taxon>
        <taxon>Microgastrinae</taxon>
        <taxon>Cotesia</taxon>
    </lineage>
</organism>
<dbReference type="PANTHER" id="PTHR13369:SF0">
    <property type="entry name" value="GLUTATHIONE S-TRANSFERASE C-TERMINAL DOMAIN-CONTAINING PROTEIN"/>
    <property type="match status" value="1"/>
</dbReference>
<reference evidence="3 4" key="1">
    <citation type="journal article" date="2021" name="J. Hered.">
        <title>A chromosome-level genome assembly of the parasitoid wasp, Cotesia glomerata (Hymenoptera: Braconidae).</title>
        <authorList>
            <person name="Pinto B.J."/>
            <person name="Weis J.J."/>
            <person name="Gamble T."/>
            <person name="Ode P.J."/>
            <person name="Paul R."/>
            <person name="Zaspel J.M."/>
        </authorList>
    </citation>
    <scope>NUCLEOTIDE SEQUENCE [LARGE SCALE GENOMIC DNA]</scope>
    <source>
        <strain evidence="3">CgM1</strain>
    </source>
</reference>
<dbReference type="SUPFAM" id="SSF47616">
    <property type="entry name" value="GST C-terminal domain-like"/>
    <property type="match status" value="1"/>
</dbReference>
<dbReference type="FunFam" id="3.40.50.150:FF:000725">
    <property type="entry name" value="Glutathione S-transferase, C-terminal domain-containing"/>
    <property type="match status" value="1"/>
</dbReference>
<dbReference type="CDD" id="cd02440">
    <property type="entry name" value="AdoMet_MTases"/>
    <property type="match status" value="1"/>
</dbReference>
<feature type="domain" description="Methyltransferase" evidence="2">
    <location>
        <begin position="361"/>
        <end position="482"/>
    </location>
</feature>
<comment type="caution">
    <text evidence="3">The sequence shown here is derived from an EMBL/GenBank/DDBJ whole genome shotgun (WGS) entry which is preliminary data.</text>
</comment>
<dbReference type="InterPro" id="IPR029063">
    <property type="entry name" value="SAM-dependent_MTases_sf"/>
</dbReference>
<name>A0AAV7I4D1_COTGL</name>
<protein>
    <recommendedName>
        <fullName evidence="2">Methyltransferase domain-containing protein</fullName>
    </recommendedName>
</protein>
<evidence type="ECO:0000259" key="2">
    <source>
        <dbReference type="Pfam" id="PF13679"/>
    </source>
</evidence>
<proteinExistence type="inferred from homology"/>
<dbReference type="Pfam" id="PF13679">
    <property type="entry name" value="Methyltransf_32"/>
    <property type="match status" value="1"/>
</dbReference>
<keyword evidence="4" id="KW-1185">Reference proteome</keyword>
<dbReference type="InterPro" id="IPR025714">
    <property type="entry name" value="Methyltranfer_dom"/>
</dbReference>
<evidence type="ECO:0000256" key="1">
    <source>
        <dbReference type="ARBA" id="ARBA00008797"/>
    </source>
</evidence>
<dbReference type="EMBL" id="JAHXZJ010002609">
    <property type="protein sequence ID" value="KAH0540609.1"/>
    <property type="molecule type" value="Genomic_DNA"/>
</dbReference>
<accession>A0AAV7I4D1</accession>
<evidence type="ECO:0000313" key="4">
    <source>
        <dbReference type="Proteomes" id="UP000826195"/>
    </source>
</evidence>
<dbReference type="Proteomes" id="UP000826195">
    <property type="component" value="Unassembled WGS sequence"/>
</dbReference>
<sequence>MEIFLEIFSLADVCKAPIETIIALLTIKYRNSSLKITLVQSENKSNAREYTIDVSEYQYSVIDNCEMPYEAKSCQLPNFIYNSSNIIAGFCACLRQIIKLSSIENIDMNINPDYRNLLGFKESCLLAPAEASTWTRYCEIELISTLKYLSNEDIDNLTELPVDVARFEVHMSQPVRLHNINKYTMSKKFANQVKHDDNLILEHVYAEGSFMTLADIIIFVCIHIFIHLLSKDDVLKLLPLTAKWYKRMCSEQLMECLNLLELESNICRKNYSLPVVSDYSLHKNDAKRYKPRGRVYTRQDDIEKSLEMVRSMEIDIKINSGDPNDDGVYGINETINIDWEKIPYEATPEGGSLPQVRLKRKFQQLENLCKPVMKFARPGDVIVDFCSGSGHLGILIAYLLPNCTVILLENKEESLNRSRERVDKLKLGNVKFYQCNLDYFQGDFDIGTSLHACGVATDLVIQHCIRSKAIFVSCPCCYGSIQDCHHITYPRSNLFKNNINLRDYLIVGHAADQTHDDKNAKTQQGYECMKIIDTDRKLQAQEFDYNVYLFKLVPDTCTPKNHLLIGIPKC</sequence>
<evidence type="ECO:0000313" key="3">
    <source>
        <dbReference type="EMBL" id="KAH0540609.1"/>
    </source>
</evidence>
<gene>
    <name evidence="3" type="ORF">KQX54_018485</name>
</gene>
<comment type="similarity">
    <text evidence="1">Belongs to the GSTCD family.</text>
</comment>
<dbReference type="AlphaFoldDB" id="A0AAV7I4D1"/>
<dbReference type="Gene3D" id="3.40.50.150">
    <property type="entry name" value="Vaccinia Virus protein VP39"/>
    <property type="match status" value="1"/>
</dbReference>